<feature type="compositionally biased region" description="Basic and acidic residues" evidence="1">
    <location>
        <begin position="68"/>
        <end position="82"/>
    </location>
</feature>
<dbReference type="InterPro" id="IPR011990">
    <property type="entry name" value="TPR-like_helical_dom_sf"/>
</dbReference>
<evidence type="ECO:0000313" key="3">
    <source>
        <dbReference type="Proteomes" id="UP000275078"/>
    </source>
</evidence>
<dbReference type="EMBL" id="ML119680">
    <property type="protein sequence ID" value="RPA81430.1"/>
    <property type="molecule type" value="Genomic_DNA"/>
</dbReference>
<dbReference type="Gene3D" id="1.25.40.10">
    <property type="entry name" value="Tetratricopeptide repeat domain"/>
    <property type="match status" value="1"/>
</dbReference>
<name>A0A3N4IBA9_ASCIM</name>
<dbReference type="OrthoDB" id="185373at2759"/>
<organism evidence="2 3">
    <name type="scientific">Ascobolus immersus RN42</name>
    <dbReference type="NCBI Taxonomy" id="1160509"/>
    <lineage>
        <taxon>Eukaryota</taxon>
        <taxon>Fungi</taxon>
        <taxon>Dikarya</taxon>
        <taxon>Ascomycota</taxon>
        <taxon>Pezizomycotina</taxon>
        <taxon>Pezizomycetes</taxon>
        <taxon>Pezizales</taxon>
        <taxon>Ascobolaceae</taxon>
        <taxon>Ascobolus</taxon>
    </lineage>
</organism>
<reference evidence="2 3" key="1">
    <citation type="journal article" date="2018" name="Nat. Ecol. Evol.">
        <title>Pezizomycetes genomes reveal the molecular basis of ectomycorrhizal truffle lifestyle.</title>
        <authorList>
            <person name="Murat C."/>
            <person name="Payen T."/>
            <person name="Noel B."/>
            <person name="Kuo A."/>
            <person name="Morin E."/>
            <person name="Chen J."/>
            <person name="Kohler A."/>
            <person name="Krizsan K."/>
            <person name="Balestrini R."/>
            <person name="Da Silva C."/>
            <person name="Montanini B."/>
            <person name="Hainaut M."/>
            <person name="Levati E."/>
            <person name="Barry K.W."/>
            <person name="Belfiori B."/>
            <person name="Cichocki N."/>
            <person name="Clum A."/>
            <person name="Dockter R.B."/>
            <person name="Fauchery L."/>
            <person name="Guy J."/>
            <person name="Iotti M."/>
            <person name="Le Tacon F."/>
            <person name="Lindquist E.A."/>
            <person name="Lipzen A."/>
            <person name="Malagnac F."/>
            <person name="Mello A."/>
            <person name="Molinier V."/>
            <person name="Miyauchi S."/>
            <person name="Poulain J."/>
            <person name="Riccioni C."/>
            <person name="Rubini A."/>
            <person name="Sitrit Y."/>
            <person name="Splivallo R."/>
            <person name="Traeger S."/>
            <person name="Wang M."/>
            <person name="Zifcakova L."/>
            <person name="Wipf D."/>
            <person name="Zambonelli A."/>
            <person name="Paolocci F."/>
            <person name="Nowrousian M."/>
            <person name="Ottonello S."/>
            <person name="Baldrian P."/>
            <person name="Spatafora J.W."/>
            <person name="Henrissat B."/>
            <person name="Nagy L.G."/>
            <person name="Aury J.M."/>
            <person name="Wincker P."/>
            <person name="Grigoriev I.V."/>
            <person name="Bonfante P."/>
            <person name="Martin F.M."/>
        </authorList>
    </citation>
    <scope>NUCLEOTIDE SEQUENCE [LARGE SCALE GENOMIC DNA]</scope>
    <source>
        <strain evidence="2 3">RN42</strain>
    </source>
</reference>
<feature type="compositionally biased region" description="Gly residues" evidence="1">
    <location>
        <begin position="46"/>
        <end position="55"/>
    </location>
</feature>
<evidence type="ECO:0000256" key="1">
    <source>
        <dbReference type="SAM" id="MobiDB-lite"/>
    </source>
</evidence>
<protein>
    <recommendedName>
        <fullName evidence="4">Pentacotripeptide-repeat region of PRORP domain-containing protein</fullName>
    </recommendedName>
</protein>
<feature type="compositionally biased region" description="Low complexity" evidence="1">
    <location>
        <begin position="23"/>
        <end position="40"/>
    </location>
</feature>
<keyword evidence="3" id="KW-1185">Reference proteome</keyword>
<accession>A0A3N4IBA9</accession>
<feature type="region of interest" description="Disordered" evidence="1">
    <location>
        <begin position="19"/>
        <end position="85"/>
    </location>
</feature>
<dbReference type="Proteomes" id="UP000275078">
    <property type="component" value="Unassembled WGS sequence"/>
</dbReference>
<sequence>MNPASRLFTRSGRTIARSVFANPTTTSTPSTCTAVSPCSSEVGGKRNYGGPGSGRKPGQKKENKQRRDRPEKVKDKEKEKTRKGTTVAESIVPKLALHELRSVYSQEIFVFRCDLETLQIAGAMKTYETLRSVDILTHDDISNLCRQLHTHYRLHRDRAQTFKHILQLLNDLEKHIIPGHPLASVHLLTCLKEMGEFDVAHKFWTWLEMQEEEFTDARVYGAAIELFAAMEKPLEETEALYTAALMRYSEGLSASTAKASNLTTRSMLLQGICTARILAGNWEAAYEALDTCLRLYPDRVPSRIYELFIYHRPLPEAVLTFYTACRNGSPPLPKVFQALLSAVNRDSGDLITLFRLVTVYAAAGGKLRHESLTTLLQGLLASYPTLKSADPTVKLDDVLELVNTLFAEFSAAGVSPHTHHFNAIISQAGRLNHEPLILMALKDFLTTGLAPTPTTFRSMLAAFEKVGNASQVRETWKTYCSSRAEGFLASDATKTSASLASPDAVQREAPWTIVDLKTLIRACVLTKNGDFATTELDRLRPELEPHVFDEAHTYLTWALQIGPEELTKMIAKSEAKHGRTAPRCAPDVTLPALQASVRTLTEVLRAPTLGDFSRDERLAFIDGEGAPVPDVAAREGTPMWTVYEKLCGAFKKDLKGEEAKRRIATGVTLRQARFLNWRSVNRLLAMAVEGQKRRADEGWVVLRDRAHWTIGLKGVKK</sequence>
<gene>
    <name evidence="2" type="ORF">BJ508DRAFT_114750</name>
</gene>
<proteinExistence type="predicted"/>
<evidence type="ECO:0000313" key="2">
    <source>
        <dbReference type="EMBL" id="RPA81430.1"/>
    </source>
</evidence>
<dbReference type="STRING" id="1160509.A0A3N4IBA9"/>
<evidence type="ECO:0008006" key="4">
    <source>
        <dbReference type="Google" id="ProtNLM"/>
    </source>
</evidence>
<dbReference type="AlphaFoldDB" id="A0A3N4IBA9"/>